<dbReference type="AlphaFoldDB" id="A0AAD6ZV13"/>
<name>A0AAD6ZV13_9AGAR</name>
<comment type="caution">
    <text evidence="2">The sequence shown here is derived from an EMBL/GenBank/DDBJ whole genome shotgun (WGS) entry which is preliminary data.</text>
</comment>
<dbReference type="Proteomes" id="UP001218218">
    <property type="component" value="Unassembled WGS sequence"/>
</dbReference>
<evidence type="ECO:0000313" key="2">
    <source>
        <dbReference type="EMBL" id="KAJ7340783.1"/>
    </source>
</evidence>
<gene>
    <name evidence="2" type="ORF">DFH08DRAFT_963637</name>
</gene>
<sequence length="212" mass="22266">MGCDVCGPTQYFPPPPLYHIGTSTAFADGTSNLGNELKPKPQVCLAASLFPNLRDTNLRDTTLPPARLPCPSSHHAEHQRSPPTTPTTPKRPHLIAALPPSAPTTPQIQRTAQEFFLSPPLFVRALSDPTNTPTVTTVAPTGDSIELLACGNTSTPRSRRSKGAGRPAWVGGELAGLTAAGVNARGAERQEQLCVIVFLGEAGVYGVDAATV</sequence>
<keyword evidence="3" id="KW-1185">Reference proteome</keyword>
<evidence type="ECO:0000313" key="3">
    <source>
        <dbReference type="Proteomes" id="UP001218218"/>
    </source>
</evidence>
<protein>
    <submittedName>
        <fullName evidence="2">Uncharacterized protein</fullName>
    </submittedName>
</protein>
<dbReference type="EMBL" id="JARIHO010000026">
    <property type="protein sequence ID" value="KAJ7340783.1"/>
    <property type="molecule type" value="Genomic_DNA"/>
</dbReference>
<organism evidence="2 3">
    <name type="scientific">Mycena albidolilacea</name>
    <dbReference type="NCBI Taxonomy" id="1033008"/>
    <lineage>
        <taxon>Eukaryota</taxon>
        <taxon>Fungi</taxon>
        <taxon>Dikarya</taxon>
        <taxon>Basidiomycota</taxon>
        <taxon>Agaricomycotina</taxon>
        <taxon>Agaricomycetes</taxon>
        <taxon>Agaricomycetidae</taxon>
        <taxon>Agaricales</taxon>
        <taxon>Marasmiineae</taxon>
        <taxon>Mycenaceae</taxon>
        <taxon>Mycena</taxon>
    </lineage>
</organism>
<proteinExistence type="predicted"/>
<evidence type="ECO:0000256" key="1">
    <source>
        <dbReference type="SAM" id="MobiDB-lite"/>
    </source>
</evidence>
<accession>A0AAD6ZV13</accession>
<feature type="region of interest" description="Disordered" evidence="1">
    <location>
        <begin position="58"/>
        <end position="106"/>
    </location>
</feature>
<reference evidence="2" key="1">
    <citation type="submission" date="2023-03" db="EMBL/GenBank/DDBJ databases">
        <title>Massive genome expansion in bonnet fungi (Mycena s.s.) driven by repeated elements and novel gene families across ecological guilds.</title>
        <authorList>
            <consortium name="Lawrence Berkeley National Laboratory"/>
            <person name="Harder C.B."/>
            <person name="Miyauchi S."/>
            <person name="Viragh M."/>
            <person name="Kuo A."/>
            <person name="Thoen E."/>
            <person name="Andreopoulos B."/>
            <person name="Lu D."/>
            <person name="Skrede I."/>
            <person name="Drula E."/>
            <person name="Henrissat B."/>
            <person name="Morin E."/>
            <person name="Kohler A."/>
            <person name="Barry K."/>
            <person name="LaButti K."/>
            <person name="Morin E."/>
            <person name="Salamov A."/>
            <person name="Lipzen A."/>
            <person name="Mereny Z."/>
            <person name="Hegedus B."/>
            <person name="Baldrian P."/>
            <person name="Stursova M."/>
            <person name="Weitz H."/>
            <person name="Taylor A."/>
            <person name="Grigoriev I.V."/>
            <person name="Nagy L.G."/>
            <person name="Martin F."/>
            <person name="Kauserud H."/>
        </authorList>
    </citation>
    <scope>NUCLEOTIDE SEQUENCE</scope>
    <source>
        <strain evidence="2">CBHHK002</strain>
    </source>
</reference>